<evidence type="ECO:0000313" key="2">
    <source>
        <dbReference type="Proteomes" id="UP000187735"/>
    </source>
</evidence>
<dbReference type="OrthoDB" id="68731at2"/>
<dbReference type="Gene3D" id="1.20.120.450">
    <property type="entry name" value="dinb family like domain"/>
    <property type="match status" value="1"/>
</dbReference>
<reference evidence="1 2" key="1">
    <citation type="journal article" date="2016" name="Front. Microbiol.">
        <title>Fuerstia marisgermanicae gen. nov., sp. nov., an Unusual Member of the Phylum Planctomycetes from the German Wadden Sea.</title>
        <authorList>
            <person name="Kohn T."/>
            <person name="Heuer A."/>
            <person name="Jogler M."/>
            <person name="Vollmers J."/>
            <person name="Boedeker C."/>
            <person name="Bunk B."/>
            <person name="Rast P."/>
            <person name="Borchert D."/>
            <person name="Glockner I."/>
            <person name="Freese H.M."/>
            <person name="Klenk H.P."/>
            <person name="Overmann J."/>
            <person name="Kaster A.K."/>
            <person name="Rohde M."/>
            <person name="Wiegand S."/>
            <person name="Jogler C."/>
        </authorList>
    </citation>
    <scope>NUCLEOTIDE SEQUENCE [LARGE SCALE GENOMIC DNA]</scope>
    <source>
        <strain evidence="1 2">NH11</strain>
    </source>
</reference>
<gene>
    <name evidence="1" type="ORF">Fuma_02968</name>
</gene>
<evidence type="ECO:0008006" key="3">
    <source>
        <dbReference type="Google" id="ProtNLM"/>
    </source>
</evidence>
<keyword evidence="2" id="KW-1185">Reference proteome</keyword>
<sequence length="184" mass="20595">MNDYENLATEIAASATASFRANKSWADNAIAQVADEKLHVALDENTNSIAVIMKHVGGNLKSRWTDFLSTDGEKSWRNRDDEFIDSFTNREEILNHWEEGWACLFATLAVLQPEDLSKSVTIRGEAHSVPLAIHRSLAHCAYHIGQIILVARVLAGDEWETITIPRGESGTYNQSVWGKGHYKK</sequence>
<accession>A0A1P8WGZ8</accession>
<protein>
    <recommendedName>
        <fullName evidence="3">DUF1572 domain-containing protein</fullName>
    </recommendedName>
</protein>
<dbReference type="Pfam" id="PF07609">
    <property type="entry name" value="DUF1572"/>
    <property type="match status" value="1"/>
</dbReference>
<organism evidence="1 2">
    <name type="scientific">Fuerstiella marisgermanici</name>
    <dbReference type="NCBI Taxonomy" id="1891926"/>
    <lineage>
        <taxon>Bacteria</taxon>
        <taxon>Pseudomonadati</taxon>
        <taxon>Planctomycetota</taxon>
        <taxon>Planctomycetia</taxon>
        <taxon>Planctomycetales</taxon>
        <taxon>Planctomycetaceae</taxon>
        <taxon>Fuerstiella</taxon>
    </lineage>
</organism>
<dbReference type="EMBL" id="CP017641">
    <property type="protein sequence ID" value="APZ93351.1"/>
    <property type="molecule type" value="Genomic_DNA"/>
</dbReference>
<evidence type="ECO:0000313" key="1">
    <source>
        <dbReference type="EMBL" id="APZ93351.1"/>
    </source>
</evidence>
<dbReference type="InterPro" id="IPR011466">
    <property type="entry name" value="DUF1572"/>
</dbReference>
<dbReference type="STRING" id="1891926.Fuma_02968"/>
<dbReference type="InterPro" id="IPR034660">
    <property type="entry name" value="DinB/YfiT-like"/>
</dbReference>
<proteinExistence type="predicted"/>
<name>A0A1P8WGZ8_9PLAN</name>
<dbReference type="Proteomes" id="UP000187735">
    <property type="component" value="Chromosome"/>
</dbReference>
<dbReference type="SUPFAM" id="SSF109854">
    <property type="entry name" value="DinB/YfiT-like putative metalloenzymes"/>
    <property type="match status" value="1"/>
</dbReference>
<dbReference type="KEGG" id="fmr:Fuma_02968"/>
<dbReference type="AlphaFoldDB" id="A0A1P8WGZ8"/>